<accession>A0A7N2M2C5</accession>
<sequence>MLFMFDNKLEADRVLLSEPLSFDKHLLVLEKYDKNSCIEELKFDRSTFWVQILGLLIKFMNVKVVEKICDVLGIVIPTDNPNEMEGGNFIPVRVAMDINVLLCCGRLMLLGRDKKVWVSFKYKSLPNICYWCRCFDHDDKDCDIWLNSEGTLS</sequence>
<dbReference type="Proteomes" id="UP000594261">
    <property type="component" value="Chromosome 7"/>
</dbReference>
<dbReference type="Gramene" id="QL07p008211:mrna">
    <property type="protein sequence ID" value="QL07p008211:mrna:CDS:1"/>
    <property type="gene ID" value="QL07p008211"/>
</dbReference>
<name>A0A7N2M2C5_QUELO</name>
<evidence type="ECO:0000313" key="3">
    <source>
        <dbReference type="Proteomes" id="UP000594261"/>
    </source>
</evidence>
<protein>
    <recommendedName>
        <fullName evidence="1">Zinc knuckle CX2CX4HX4C domain-containing protein</fullName>
    </recommendedName>
</protein>
<proteinExistence type="predicted"/>
<dbReference type="AlphaFoldDB" id="A0A7N2M2C5"/>
<reference evidence="2 3" key="1">
    <citation type="journal article" date="2016" name="G3 (Bethesda)">
        <title>First Draft Assembly and Annotation of the Genome of a California Endemic Oak Quercus lobata Nee (Fagaceae).</title>
        <authorList>
            <person name="Sork V.L."/>
            <person name="Fitz-Gibbon S.T."/>
            <person name="Puiu D."/>
            <person name="Crepeau M."/>
            <person name="Gugger P.F."/>
            <person name="Sherman R."/>
            <person name="Stevens K."/>
            <person name="Langley C.H."/>
            <person name="Pellegrini M."/>
            <person name="Salzberg S.L."/>
        </authorList>
    </citation>
    <scope>NUCLEOTIDE SEQUENCE [LARGE SCALE GENOMIC DNA]</scope>
    <source>
        <strain evidence="2 3">cv. SW786</strain>
    </source>
</reference>
<dbReference type="PANTHER" id="PTHR31286:SF62">
    <property type="entry name" value="ZINC FINGER, CCHC-TYPE-LIKE PROTEIN"/>
    <property type="match status" value="1"/>
</dbReference>
<evidence type="ECO:0000313" key="2">
    <source>
        <dbReference type="EnsemblPlants" id="QL07p008211:mrna:CDS:1"/>
    </source>
</evidence>
<dbReference type="PANTHER" id="PTHR31286">
    <property type="entry name" value="GLYCINE-RICH CELL WALL STRUCTURAL PROTEIN 1.8-LIKE"/>
    <property type="match status" value="1"/>
</dbReference>
<reference evidence="2" key="2">
    <citation type="submission" date="2021-01" db="UniProtKB">
        <authorList>
            <consortium name="EnsemblPlants"/>
        </authorList>
    </citation>
    <scope>IDENTIFICATION</scope>
</reference>
<dbReference type="InParanoid" id="A0A7N2M2C5"/>
<dbReference type="OMA" id="TIWADIR"/>
<dbReference type="EMBL" id="LRBV02000007">
    <property type="status" value="NOT_ANNOTATED_CDS"/>
    <property type="molecule type" value="Genomic_DNA"/>
</dbReference>
<dbReference type="InterPro" id="IPR040256">
    <property type="entry name" value="At4g02000-like"/>
</dbReference>
<dbReference type="Pfam" id="PF14392">
    <property type="entry name" value="zf-CCHC_4"/>
    <property type="match status" value="1"/>
</dbReference>
<evidence type="ECO:0000259" key="1">
    <source>
        <dbReference type="Pfam" id="PF14392"/>
    </source>
</evidence>
<organism evidence="2 3">
    <name type="scientific">Quercus lobata</name>
    <name type="common">Valley oak</name>
    <dbReference type="NCBI Taxonomy" id="97700"/>
    <lineage>
        <taxon>Eukaryota</taxon>
        <taxon>Viridiplantae</taxon>
        <taxon>Streptophyta</taxon>
        <taxon>Embryophyta</taxon>
        <taxon>Tracheophyta</taxon>
        <taxon>Spermatophyta</taxon>
        <taxon>Magnoliopsida</taxon>
        <taxon>eudicotyledons</taxon>
        <taxon>Gunneridae</taxon>
        <taxon>Pentapetalae</taxon>
        <taxon>rosids</taxon>
        <taxon>fabids</taxon>
        <taxon>Fagales</taxon>
        <taxon>Fagaceae</taxon>
        <taxon>Quercus</taxon>
    </lineage>
</organism>
<feature type="domain" description="Zinc knuckle CX2CX4HX4C" evidence="1">
    <location>
        <begin position="114"/>
        <end position="143"/>
    </location>
</feature>
<dbReference type="InterPro" id="IPR025836">
    <property type="entry name" value="Zn_knuckle_CX2CX4HX4C"/>
</dbReference>
<dbReference type="EnsemblPlants" id="QL07p008211:mrna">
    <property type="protein sequence ID" value="QL07p008211:mrna:CDS:1"/>
    <property type="gene ID" value="QL07p008211"/>
</dbReference>
<keyword evidence="3" id="KW-1185">Reference proteome</keyword>